<dbReference type="OrthoDB" id="10069252at2759"/>
<dbReference type="STRING" id="429701.A0A2G9GFZ6"/>
<evidence type="ECO:0000256" key="7">
    <source>
        <dbReference type="ARBA" id="ARBA00023125"/>
    </source>
</evidence>
<evidence type="ECO:0000256" key="1">
    <source>
        <dbReference type="ARBA" id="ARBA00004604"/>
    </source>
</evidence>
<keyword evidence="6" id="KW-0805">Transcription regulation</keyword>
<dbReference type="GO" id="GO:0008270">
    <property type="term" value="F:zinc ion binding"/>
    <property type="evidence" value="ECO:0007669"/>
    <property type="project" value="UniProtKB-KW"/>
</dbReference>
<dbReference type="GO" id="GO:0042790">
    <property type="term" value="P:nucleolar large rRNA transcription by RNA polymerase I"/>
    <property type="evidence" value="ECO:0007669"/>
    <property type="project" value="TreeGrafter"/>
</dbReference>
<keyword evidence="7" id="KW-0238">DNA-binding</keyword>
<name>A0A2G9GFZ6_9LAMI</name>
<gene>
    <name evidence="11" type="ORF">CDL12_23252</name>
</gene>
<evidence type="ECO:0000313" key="12">
    <source>
        <dbReference type="Proteomes" id="UP000231279"/>
    </source>
</evidence>
<dbReference type="AlphaFoldDB" id="A0A2G9GFZ6"/>
<sequence>MIQLQCLALVEKFNVSPLVIGLVGTLWLRFLASTRIMADDWADRAVHDSEVQMQGATQTPLYTKYNFSAFCDIPFYHFAKHSDW</sequence>
<dbReference type="InterPro" id="IPR033599">
    <property type="entry name" value="TAF1B/Rrn7"/>
</dbReference>
<reference evidence="12" key="1">
    <citation type="journal article" date="2018" name="Gigascience">
        <title>Genome assembly of the Pink Ipe (Handroanthus impetiginosus, Bignoniaceae), a highly valued, ecologically keystone Neotropical timber forest tree.</title>
        <authorList>
            <person name="Silva-Junior O.B."/>
            <person name="Grattapaglia D."/>
            <person name="Novaes E."/>
            <person name="Collevatti R.G."/>
        </authorList>
    </citation>
    <scope>NUCLEOTIDE SEQUENCE [LARGE SCALE GENOMIC DNA]</scope>
    <source>
        <strain evidence="12">cv. UFG-1</strain>
    </source>
</reference>
<keyword evidence="10" id="KW-0472">Membrane</keyword>
<comment type="similarity">
    <text evidence="2">Belongs to the RRN7/TAF1B family.</text>
</comment>
<keyword evidence="9" id="KW-0539">Nucleus</keyword>
<evidence type="ECO:0000256" key="4">
    <source>
        <dbReference type="ARBA" id="ARBA00022771"/>
    </source>
</evidence>
<dbReference type="GO" id="GO:0070860">
    <property type="term" value="C:RNA polymerase I core factor complex"/>
    <property type="evidence" value="ECO:0007669"/>
    <property type="project" value="InterPro"/>
</dbReference>
<evidence type="ECO:0000256" key="3">
    <source>
        <dbReference type="ARBA" id="ARBA00022723"/>
    </source>
</evidence>
<dbReference type="PANTHER" id="PTHR31576:SF2">
    <property type="entry name" value="TATA BOX-BINDING PROTEIN-ASSOCIATED FACTOR RNA POLYMERASE I SUBUNIT B"/>
    <property type="match status" value="1"/>
</dbReference>
<keyword evidence="8" id="KW-0804">Transcription</keyword>
<proteinExistence type="inferred from homology"/>
<keyword evidence="5" id="KW-0862">Zinc</keyword>
<evidence type="ECO:0000256" key="2">
    <source>
        <dbReference type="ARBA" id="ARBA00006899"/>
    </source>
</evidence>
<keyword evidence="10" id="KW-0812">Transmembrane</keyword>
<evidence type="ECO:0000256" key="10">
    <source>
        <dbReference type="SAM" id="Phobius"/>
    </source>
</evidence>
<feature type="transmembrane region" description="Helical" evidence="10">
    <location>
        <begin position="15"/>
        <end position="32"/>
    </location>
</feature>
<dbReference type="GO" id="GO:0001164">
    <property type="term" value="F:RNA polymerase I core promoter sequence-specific DNA binding"/>
    <property type="evidence" value="ECO:0007669"/>
    <property type="project" value="InterPro"/>
</dbReference>
<keyword evidence="12" id="KW-1185">Reference proteome</keyword>
<comment type="subcellular location">
    <subcellularLocation>
        <location evidence="1">Nucleus</location>
        <location evidence="1">Nucleolus</location>
    </subcellularLocation>
</comment>
<comment type="caution">
    <text evidence="11">The sequence shown here is derived from an EMBL/GenBank/DDBJ whole genome shotgun (WGS) entry which is preliminary data.</text>
</comment>
<protein>
    <submittedName>
        <fullName evidence="11">Uncharacterized protein</fullName>
    </submittedName>
</protein>
<organism evidence="11 12">
    <name type="scientific">Handroanthus impetiginosus</name>
    <dbReference type="NCBI Taxonomy" id="429701"/>
    <lineage>
        <taxon>Eukaryota</taxon>
        <taxon>Viridiplantae</taxon>
        <taxon>Streptophyta</taxon>
        <taxon>Embryophyta</taxon>
        <taxon>Tracheophyta</taxon>
        <taxon>Spermatophyta</taxon>
        <taxon>Magnoliopsida</taxon>
        <taxon>eudicotyledons</taxon>
        <taxon>Gunneridae</taxon>
        <taxon>Pentapetalae</taxon>
        <taxon>asterids</taxon>
        <taxon>lamiids</taxon>
        <taxon>Lamiales</taxon>
        <taxon>Bignoniaceae</taxon>
        <taxon>Crescentiina</taxon>
        <taxon>Tabebuia alliance</taxon>
        <taxon>Handroanthus</taxon>
    </lineage>
</organism>
<accession>A0A2G9GFZ6</accession>
<evidence type="ECO:0000256" key="6">
    <source>
        <dbReference type="ARBA" id="ARBA00023015"/>
    </source>
</evidence>
<keyword evidence="4" id="KW-0863">Zinc-finger</keyword>
<evidence type="ECO:0000256" key="9">
    <source>
        <dbReference type="ARBA" id="ARBA00023242"/>
    </source>
</evidence>
<dbReference type="PANTHER" id="PTHR31576">
    <property type="entry name" value="TATA BOX-BINDING PROTEIN-ASSOCIATED FACTOR RNA POLYMERASE I SUBUNIT B"/>
    <property type="match status" value="1"/>
</dbReference>
<evidence type="ECO:0000313" key="11">
    <source>
        <dbReference type="EMBL" id="PIN04213.1"/>
    </source>
</evidence>
<keyword evidence="3" id="KW-0479">Metal-binding</keyword>
<evidence type="ECO:0000256" key="5">
    <source>
        <dbReference type="ARBA" id="ARBA00022833"/>
    </source>
</evidence>
<evidence type="ECO:0000256" key="8">
    <source>
        <dbReference type="ARBA" id="ARBA00023163"/>
    </source>
</evidence>
<dbReference type="EMBL" id="NKXS01005240">
    <property type="protein sequence ID" value="PIN04213.1"/>
    <property type="molecule type" value="Genomic_DNA"/>
</dbReference>
<keyword evidence="10" id="KW-1133">Transmembrane helix</keyword>
<dbReference type="Proteomes" id="UP000231279">
    <property type="component" value="Unassembled WGS sequence"/>
</dbReference>